<organism evidence="1 2">
    <name type="scientific">Symbiochloris irregularis</name>
    <dbReference type="NCBI Taxonomy" id="706552"/>
    <lineage>
        <taxon>Eukaryota</taxon>
        <taxon>Viridiplantae</taxon>
        <taxon>Chlorophyta</taxon>
        <taxon>core chlorophytes</taxon>
        <taxon>Trebouxiophyceae</taxon>
        <taxon>Trebouxiales</taxon>
        <taxon>Trebouxiaceae</taxon>
        <taxon>Symbiochloris</taxon>
    </lineage>
</organism>
<dbReference type="Proteomes" id="UP001465755">
    <property type="component" value="Unassembled WGS sequence"/>
</dbReference>
<dbReference type="EMBL" id="JALJOQ010000014">
    <property type="protein sequence ID" value="KAK9810813.1"/>
    <property type="molecule type" value="Genomic_DNA"/>
</dbReference>
<proteinExistence type="predicted"/>
<keyword evidence="2" id="KW-1185">Reference proteome</keyword>
<accession>A0AAW1PLS0</accession>
<comment type="caution">
    <text evidence="1">The sequence shown here is derived from an EMBL/GenBank/DDBJ whole genome shotgun (WGS) entry which is preliminary data.</text>
</comment>
<protein>
    <submittedName>
        <fullName evidence="1">Uncharacterized protein</fullName>
    </submittedName>
</protein>
<dbReference type="AlphaFoldDB" id="A0AAW1PLS0"/>
<sequence>MEVKNCYTCTSSLWAPLCDSASSSDTRTGLNEVLMSSSLEAVKEDLKEVENLLNSAQDPARRERLQERRLDLRAELRRLEENSGQHLGVSLDQVLRESAGWTCVEVKRQSSSGADVDQLAICSAITAGLDERVEPDPAKDYLSLVAEHIPTEGVPCDFRLEAHDVRGEVVRLHAKGAPFPISGKNDILLVPRKWHLQPVEYAVAGIEMKKGLRQEQLKQAKIEFLLGASHSNLPFCQCVTDLEHGGFALYQTAHYEGKHIVQIRLLKGMESFWTFLETLCKQLVNAVPDSFPHTGDLPELPGPKRMKLTLSHHIVPDSPCTIGELIAAVYHPDVANLDDLACFDDAKYQALPEPPMSPSALSMNA</sequence>
<name>A0AAW1PLS0_9CHLO</name>
<reference evidence="1 2" key="1">
    <citation type="journal article" date="2024" name="Nat. Commun.">
        <title>Phylogenomics reveals the evolutionary origins of lichenization in chlorophyte algae.</title>
        <authorList>
            <person name="Puginier C."/>
            <person name="Libourel C."/>
            <person name="Otte J."/>
            <person name="Skaloud P."/>
            <person name="Haon M."/>
            <person name="Grisel S."/>
            <person name="Petersen M."/>
            <person name="Berrin J.G."/>
            <person name="Delaux P.M."/>
            <person name="Dal Grande F."/>
            <person name="Keller J."/>
        </authorList>
    </citation>
    <scope>NUCLEOTIDE SEQUENCE [LARGE SCALE GENOMIC DNA]</scope>
    <source>
        <strain evidence="1 2">SAG 2036</strain>
    </source>
</reference>
<evidence type="ECO:0000313" key="1">
    <source>
        <dbReference type="EMBL" id="KAK9810813.1"/>
    </source>
</evidence>
<gene>
    <name evidence="1" type="ORF">WJX73_009254</name>
</gene>
<evidence type="ECO:0000313" key="2">
    <source>
        <dbReference type="Proteomes" id="UP001465755"/>
    </source>
</evidence>